<evidence type="ECO:0000259" key="4">
    <source>
        <dbReference type="PROSITE" id="PS01124"/>
    </source>
</evidence>
<dbReference type="InterPro" id="IPR018060">
    <property type="entry name" value="HTH_AraC"/>
</dbReference>
<evidence type="ECO:0000256" key="2">
    <source>
        <dbReference type="ARBA" id="ARBA00023125"/>
    </source>
</evidence>
<gene>
    <name evidence="5" type="ORF">NE675_10580</name>
</gene>
<accession>A0ABT1SUA8</accession>
<proteinExistence type="predicted"/>
<comment type="caution">
    <text evidence="5">The sequence shown here is derived from an EMBL/GenBank/DDBJ whole genome shotgun (WGS) entry which is preliminary data.</text>
</comment>
<evidence type="ECO:0000256" key="1">
    <source>
        <dbReference type="ARBA" id="ARBA00023015"/>
    </source>
</evidence>
<dbReference type="InterPro" id="IPR018062">
    <property type="entry name" value="HTH_AraC-typ_CS"/>
</dbReference>
<dbReference type="PANTHER" id="PTHR43280:SF28">
    <property type="entry name" value="HTH-TYPE TRANSCRIPTIONAL ACTIVATOR RHAS"/>
    <property type="match status" value="1"/>
</dbReference>
<keyword evidence="6" id="KW-1185">Reference proteome</keyword>
<dbReference type="SUPFAM" id="SSF46689">
    <property type="entry name" value="Homeodomain-like"/>
    <property type="match status" value="1"/>
</dbReference>
<dbReference type="EMBL" id="JANGEW010000024">
    <property type="protein sequence ID" value="MCQ5343461.1"/>
    <property type="molecule type" value="Genomic_DNA"/>
</dbReference>
<dbReference type="RefSeq" id="WP_062411342.1">
    <property type="nucleotide sequence ID" value="NZ_JAJCIO010000030.1"/>
</dbReference>
<dbReference type="Proteomes" id="UP001206692">
    <property type="component" value="Unassembled WGS sequence"/>
</dbReference>
<name>A0ABT1SUA8_9FIRM</name>
<dbReference type="PROSITE" id="PS00041">
    <property type="entry name" value="HTH_ARAC_FAMILY_1"/>
    <property type="match status" value="1"/>
</dbReference>
<keyword evidence="3" id="KW-0804">Transcription</keyword>
<reference evidence="5 6" key="1">
    <citation type="submission" date="2022-06" db="EMBL/GenBank/DDBJ databases">
        <title>Isolation of gut microbiota from human fecal samples.</title>
        <authorList>
            <person name="Pamer E.G."/>
            <person name="Barat B."/>
            <person name="Waligurski E."/>
            <person name="Medina S."/>
            <person name="Paddock L."/>
            <person name="Mostad J."/>
        </authorList>
    </citation>
    <scope>NUCLEOTIDE SEQUENCE [LARGE SCALE GENOMIC DNA]</scope>
    <source>
        <strain evidence="5 6">DFI.1.1</strain>
    </source>
</reference>
<feature type="domain" description="HTH araC/xylS-type" evidence="4">
    <location>
        <begin position="220"/>
        <end position="316"/>
    </location>
</feature>
<protein>
    <submittedName>
        <fullName evidence="5">AraC family transcriptional regulator</fullName>
    </submittedName>
</protein>
<evidence type="ECO:0000256" key="3">
    <source>
        <dbReference type="ARBA" id="ARBA00023163"/>
    </source>
</evidence>
<dbReference type="Pfam" id="PF12833">
    <property type="entry name" value="HTH_18"/>
    <property type="match status" value="1"/>
</dbReference>
<organism evidence="5 6">
    <name type="scientific">Megasphaera massiliensis</name>
    <dbReference type="NCBI Taxonomy" id="1232428"/>
    <lineage>
        <taxon>Bacteria</taxon>
        <taxon>Bacillati</taxon>
        <taxon>Bacillota</taxon>
        <taxon>Negativicutes</taxon>
        <taxon>Veillonellales</taxon>
        <taxon>Veillonellaceae</taxon>
        <taxon>Megasphaera</taxon>
    </lineage>
</organism>
<evidence type="ECO:0000313" key="5">
    <source>
        <dbReference type="EMBL" id="MCQ5343461.1"/>
    </source>
</evidence>
<dbReference type="Gene3D" id="1.10.10.60">
    <property type="entry name" value="Homeodomain-like"/>
    <property type="match status" value="2"/>
</dbReference>
<dbReference type="SMART" id="SM00342">
    <property type="entry name" value="HTH_ARAC"/>
    <property type="match status" value="1"/>
</dbReference>
<keyword evidence="2" id="KW-0238">DNA-binding</keyword>
<sequence>MKDITPDIRRALTKLGKDFPLLNWEFRPDPSSGKTELISQWLGNPAEEIMVCVFHGRHIDERFHRHDFFFVNFAYRGHYEPLSATSQNRIFMKEGDCYLGQPYSGYALKKDGEEDIIIVGILIKKETFLREYLSVLGADTSLLHFFLEPSVNQYADGIIRFTPAVDSPIWSLLDLMIEEYAEPTEQTQTLLKALFLSMAIYMAQELQSQDLTPEKQTIADQVTAYIELHSDTATLKSTAAHFGYHPVYISRLLSKKTGKNFSQTILEFRMKKAAILLQSTDLSIEKIAAMLGYSNNSNFYKAFRDYYGTSPKARFR</sequence>
<dbReference type="InterPro" id="IPR009057">
    <property type="entry name" value="Homeodomain-like_sf"/>
</dbReference>
<dbReference type="PANTHER" id="PTHR43280">
    <property type="entry name" value="ARAC-FAMILY TRANSCRIPTIONAL REGULATOR"/>
    <property type="match status" value="1"/>
</dbReference>
<dbReference type="PROSITE" id="PS01124">
    <property type="entry name" value="HTH_ARAC_FAMILY_2"/>
    <property type="match status" value="1"/>
</dbReference>
<evidence type="ECO:0000313" key="6">
    <source>
        <dbReference type="Proteomes" id="UP001206692"/>
    </source>
</evidence>
<keyword evidence="1" id="KW-0805">Transcription regulation</keyword>